<evidence type="ECO:0000313" key="1">
    <source>
        <dbReference type="EMBL" id="KKN59269.1"/>
    </source>
</evidence>
<gene>
    <name evidence="1" type="ORF">LCGC14_0543680</name>
</gene>
<dbReference type="EMBL" id="LAZR01000732">
    <property type="protein sequence ID" value="KKN59269.1"/>
    <property type="molecule type" value="Genomic_DNA"/>
</dbReference>
<comment type="caution">
    <text evidence="1">The sequence shown here is derived from an EMBL/GenBank/DDBJ whole genome shotgun (WGS) entry which is preliminary data.</text>
</comment>
<protein>
    <submittedName>
        <fullName evidence="1">Uncharacterized protein</fullName>
    </submittedName>
</protein>
<sequence length="74" mass="8403">MSIEKELMQAKTNQEKVSLLRKGIRTYIENIPLPSPTNRPVSQVAMEYGDALWALGMLATIAEKEAKRLDDENR</sequence>
<dbReference type="AlphaFoldDB" id="A0A0F9RWU1"/>
<organism evidence="1">
    <name type="scientific">marine sediment metagenome</name>
    <dbReference type="NCBI Taxonomy" id="412755"/>
    <lineage>
        <taxon>unclassified sequences</taxon>
        <taxon>metagenomes</taxon>
        <taxon>ecological metagenomes</taxon>
    </lineage>
</organism>
<proteinExistence type="predicted"/>
<accession>A0A0F9RWU1</accession>
<reference evidence="1" key="1">
    <citation type="journal article" date="2015" name="Nature">
        <title>Complex archaea that bridge the gap between prokaryotes and eukaryotes.</title>
        <authorList>
            <person name="Spang A."/>
            <person name="Saw J.H."/>
            <person name="Jorgensen S.L."/>
            <person name="Zaremba-Niedzwiedzka K."/>
            <person name="Martijn J."/>
            <person name="Lind A.E."/>
            <person name="van Eijk R."/>
            <person name="Schleper C."/>
            <person name="Guy L."/>
            <person name="Ettema T.J."/>
        </authorList>
    </citation>
    <scope>NUCLEOTIDE SEQUENCE</scope>
</reference>
<name>A0A0F9RWU1_9ZZZZ</name>